<keyword evidence="3" id="KW-0732">Signal</keyword>
<dbReference type="Pfam" id="PF17210">
    <property type="entry name" value="SdrD_B"/>
    <property type="match status" value="1"/>
</dbReference>
<evidence type="ECO:0000256" key="2">
    <source>
        <dbReference type="ARBA" id="ARBA00022525"/>
    </source>
</evidence>
<dbReference type="Proteomes" id="UP000623681">
    <property type="component" value="Unassembled WGS sequence"/>
</dbReference>
<proteinExistence type="predicted"/>
<organism evidence="6 7">
    <name type="scientific">Clostridium paridis</name>
    <dbReference type="NCBI Taxonomy" id="2803863"/>
    <lineage>
        <taxon>Bacteria</taxon>
        <taxon>Bacillati</taxon>
        <taxon>Bacillota</taxon>
        <taxon>Clostridia</taxon>
        <taxon>Eubacteriales</taxon>
        <taxon>Clostridiaceae</taxon>
        <taxon>Clostridium</taxon>
    </lineage>
</organism>
<dbReference type="EMBL" id="JAESWA010000024">
    <property type="protein sequence ID" value="MBL4933355.1"/>
    <property type="molecule type" value="Genomic_DNA"/>
</dbReference>
<reference evidence="6" key="1">
    <citation type="submission" date="2021-01" db="EMBL/GenBank/DDBJ databases">
        <title>Genome public.</title>
        <authorList>
            <person name="Liu C."/>
            <person name="Sun Q."/>
        </authorList>
    </citation>
    <scope>NUCLEOTIDE SEQUENCE</scope>
    <source>
        <strain evidence="6">YIM B02565</strain>
    </source>
</reference>
<feature type="transmembrane region" description="Helical" evidence="4">
    <location>
        <begin position="9"/>
        <end position="28"/>
    </location>
</feature>
<dbReference type="InterPro" id="IPR013783">
    <property type="entry name" value="Ig-like_fold"/>
</dbReference>
<evidence type="ECO:0000256" key="4">
    <source>
        <dbReference type="SAM" id="Phobius"/>
    </source>
</evidence>
<keyword evidence="4" id="KW-0812">Transmembrane</keyword>
<dbReference type="InterPro" id="IPR033764">
    <property type="entry name" value="Sdr_B"/>
</dbReference>
<dbReference type="SUPFAM" id="SSF49478">
    <property type="entry name" value="Cna protein B-type domain"/>
    <property type="match status" value="1"/>
</dbReference>
<feature type="domain" description="SD-repeat containing protein B" evidence="5">
    <location>
        <begin position="1107"/>
        <end position="1178"/>
    </location>
</feature>
<evidence type="ECO:0000313" key="6">
    <source>
        <dbReference type="EMBL" id="MBL4933355.1"/>
    </source>
</evidence>
<evidence type="ECO:0000259" key="5">
    <source>
        <dbReference type="Pfam" id="PF17210"/>
    </source>
</evidence>
<comment type="subcellular location">
    <subcellularLocation>
        <location evidence="1">Secreted</location>
    </subcellularLocation>
</comment>
<comment type="caution">
    <text evidence="6">The sequence shown here is derived from an EMBL/GenBank/DDBJ whole genome shotgun (WGS) entry which is preliminary data.</text>
</comment>
<sequence length="1322" mass="144427">MSKMSIKKVSIIISLIFIVAILATGFIIKPKATRAVVNRDTISILEIEPGDKFRLTENSKGATSGEERFKNQVGGKKIIVMHMTMAEYISKVDQINGKYDVVVVGSYSGSTGDNFSYTAPFTSKPGYIPFGKEVRNLSGNNYGVANDSILKKNGQTYVEYYSENDITNKRASEILELINSNQLVYIANEVFSNNKTKLNSNFNSISRSNLIKTSNSSITVSNIVSKYTNTSSKPKYRPILTVNNSPANNNRNMNFNYNIVSEDNSPLNVNLYLDLNGDGLFKDKELVKQMPVTPENGQISGNIGYTLQNSFVGLLTWKIEIETQNHVKVYQLGSANYNTYDGSKVNVRVLQVYPMSQVDGSNKNILSLESDNQIKSLLTQIQDYSLTITSISSTDFNSTAGNSLRLNGRYDMIILGFADSYGYADLSSNAISELKSFINTGQSVMFTHDTLTYRSLPYSLIDSSDKSSKNTTQAFRDVLGQARYKDTLNNSSELDVYPQYNVATGAYENRTIPHDISSNSNKITYGYTDGILKMFDSNANAGSYSGASNQVYKMNDGLITQYPFVLSDISVADTHYQWYQLNLEDKDVVPWYTLKPNGNGYNQYDARNYYYTYSKGNLTYSGTGHSGGFTTLEKELFVNTMVKASRGANHAPTLEVTNLDNDQAFSKNQDEINFSVTPSDMDNDKLTTTITVKNASGNAVGSPISYPNRAQGSPIPVSLPKDNYDFTQMGGKMTIVIRTVDPLGAYYEETRTVNLVNDATISLTNNPEVIRGLVGDKVSVNLIANANAGGVNSQITDIKVGVQANDSKYTLDKNSISYDDVMFSPQPNTQSQNGPINVTLNADGNANIPCNLSYNYNGSNKTGDYSIPIAARTGHINVSVVNQNNQMISGGSIAVTSPGNIISSPINYNGNIMTFGDDSKKVTSGGYSFTLTPPSGYVIVGEATKSYQLGYDNSVQNVQFKVTKAPTVKLTYEKEDGYLKGDSGNVQINLVGVKGDSDGEISNIKLKFSNYDTSNVKLDQSDFTFNDISCSPEPQGGTQSKNLSVDFLSDGTLNVDGELSYDLTVEGNTTNVTVPCPLTFDVKLGTVSGAVSVIDPVTNVTSVGKPIVVTLKDSSDNIISSTRLTNGAGRYSFNSIKTGNYKISIDEVEGFTLDSTSKVADVNYDNNARVLNFNYTKINSTLAHGLYNNGTIGTSSPSLTKETYANFGIDIKTYENNPSLVLKLDSKLMSIDATNESDFKIYKVTDQGTLEEVTISGKITKLDNLNKGSSYKINLTDVGYKHYIIVYSVKFGSDDTYTNIVSTTGVGNVPVNINCGDLPDLF</sequence>
<dbReference type="Gene3D" id="2.60.40.10">
    <property type="entry name" value="Immunoglobulins"/>
    <property type="match status" value="1"/>
</dbReference>
<accession>A0A937FHX6</accession>
<gene>
    <name evidence="6" type="ORF">JK634_16290</name>
</gene>
<keyword evidence="7" id="KW-1185">Reference proteome</keyword>
<keyword evidence="4" id="KW-0472">Membrane</keyword>
<dbReference type="RefSeq" id="WP_202768795.1">
    <property type="nucleotide sequence ID" value="NZ_JAESWA010000024.1"/>
</dbReference>
<evidence type="ECO:0000256" key="3">
    <source>
        <dbReference type="ARBA" id="ARBA00022729"/>
    </source>
</evidence>
<protein>
    <submittedName>
        <fullName evidence="6">DUF5057 domain-containing protein</fullName>
    </submittedName>
</protein>
<keyword evidence="4" id="KW-1133">Transmembrane helix</keyword>
<keyword evidence="2" id="KW-0964">Secreted</keyword>
<name>A0A937FHX6_9CLOT</name>
<evidence type="ECO:0000256" key="1">
    <source>
        <dbReference type="ARBA" id="ARBA00004613"/>
    </source>
</evidence>
<dbReference type="GO" id="GO:0005576">
    <property type="term" value="C:extracellular region"/>
    <property type="evidence" value="ECO:0007669"/>
    <property type="project" value="UniProtKB-SubCell"/>
</dbReference>
<evidence type="ECO:0000313" key="7">
    <source>
        <dbReference type="Proteomes" id="UP000623681"/>
    </source>
</evidence>